<reference evidence="2 3" key="1">
    <citation type="submission" date="2009-05" db="EMBL/GenBank/DDBJ databases">
        <authorList>
            <person name="Setubal J.C."/>
            <person name="Boyle S."/>
            <person name="Crasta O.R."/>
            <person name="Gillespie J.J."/>
            <person name="Kenyon R.W."/>
            <person name="Lu J."/>
            <person name="Mane S."/>
            <person name="Nagrani S."/>
            <person name="Shallom J.M."/>
            <person name="Shallom S."/>
            <person name="Shukla M."/>
            <person name="Snyder E.E."/>
            <person name="Sobral B.W."/>
            <person name="Wattam A.R."/>
            <person name="Will R."/>
            <person name="Williams K."/>
            <person name="Yoo H."/>
            <person name="Munk C."/>
            <person name="Tapia R."/>
            <person name="Green L."/>
            <person name="Rogers Y."/>
            <person name="Detter J.C."/>
            <person name="Bruce D."/>
            <person name="Brettin T.S."/>
            <person name="Tsolis R."/>
        </authorList>
    </citation>
    <scope>NUCLEOTIDE SEQUENCE [LARGE SCALE GENOMIC DNA]</scope>
    <source>
        <strain evidence="2 3">LMG 3301</strain>
    </source>
</reference>
<dbReference type="HOGENOM" id="CLU_1193884_0_0_5"/>
<dbReference type="InterPro" id="IPR036390">
    <property type="entry name" value="WH_DNA-bd_sf"/>
</dbReference>
<dbReference type="EMBL" id="ACQA01000002">
    <property type="protein sequence ID" value="EEQ94038.1"/>
    <property type="molecule type" value="Genomic_DNA"/>
</dbReference>
<evidence type="ECO:0000256" key="1">
    <source>
        <dbReference type="ARBA" id="ARBA00023125"/>
    </source>
</evidence>
<dbReference type="PROSITE" id="PS51197">
    <property type="entry name" value="HTH_RRF2_2"/>
    <property type="match status" value="1"/>
</dbReference>
<evidence type="ECO:0000313" key="2">
    <source>
        <dbReference type="EMBL" id="EEQ94038.1"/>
    </source>
</evidence>
<dbReference type="InterPro" id="IPR036388">
    <property type="entry name" value="WH-like_DNA-bd_sf"/>
</dbReference>
<proteinExistence type="predicted"/>
<gene>
    <name evidence="2" type="ORF">OINT_2001245</name>
</gene>
<dbReference type="Proteomes" id="UP000004386">
    <property type="component" value="Unassembled WGS sequence"/>
</dbReference>
<name>C4WNW1_9HYPH</name>
<accession>C4WNW1</accession>
<dbReference type="GO" id="GO:0005829">
    <property type="term" value="C:cytosol"/>
    <property type="evidence" value="ECO:0007669"/>
    <property type="project" value="TreeGrafter"/>
</dbReference>
<dbReference type="GO" id="GO:0003700">
    <property type="term" value="F:DNA-binding transcription factor activity"/>
    <property type="evidence" value="ECO:0007669"/>
    <property type="project" value="TreeGrafter"/>
</dbReference>
<dbReference type="Pfam" id="PF02082">
    <property type="entry name" value="Rrf2"/>
    <property type="match status" value="1"/>
</dbReference>
<sequence>MIAEAVGVSGRLWMQAGRASDPRQAQKDLSQPGLAPNFQGAGFGLMLRTAPVLAGGVCCVFFSCISGQSRFRYFEEMPHRGGMLTKKGKYGLKAMVHLAGVTDGQLVSASEIAEKHHIPRKFLDNIFTELRNAGFVLSRKGKGGGFCLARPANEIAIGNIIRALDGALAPIACASKTDYRPCDDCDEDECEVRQMMLDVREAIASVLDHRTLADSRALDIEHAPKSGNLLWD</sequence>
<comment type="caution">
    <text evidence="2">The sequence shown here is derived from an EMBL/GenBank/DDBJ whole genome shotgun (WGS) entry which is preliminary data.</text>
</comment>
<dbReference type="InterPro" id="IPR000944">
    <property type="entry name" value="Tscrpt_reg_Rrf2"/>
</dbReference>
<dbReference type="Gene3D" id="1.10.10.10">
    <property type="entry name" value="Winged helix-like DNA-binding domain superfamily/Winged helix DNA-binding domain"/>
    <property type="match status" value="1"/>
</dbReference>
<dbReference type="GO" id="GO:0003677">
    <property type="term" value="F:DNA binding"/>
    <property type="evidence" value="ECO:0007669"/>
    <property type="project" value="UniProtKB-KW"/>
</dbReference>
<protein>
    <submittedName>
        <fullName evidence="2">Rrf2 family protein (Transcriptional regulator)</fullName>
    </submittedName>
</protein>
<dbReference type="SUPFAM" id="SSF46785">
    <property type="entry name" value="Winged helix' DNA-binding domain"/>
    <property type="match status" value="1"/>
</dbReference>
<dbReference type="PANTHER" id="PTHR33221">
    <property type="entry name" value="WINGED HELIX-TURN-HELIX TRANSCRIPTIONAL REGULATOR, RRF2 FAMILY"/>
    <property type="match status" value="1"/>
</dbReference>
<evidence type="ECO:0000313" key="3">
    <source>
        <dbReference type="Proteomes" id="UP000004386"/>
    </source>
</evidence>
<dbReference type="PANTHER" id="PTHR33221:SF5">
    <property type="entry name" value="HTH-TYPE TRANSCRIPTIONAL REGULATOR ISCR"/>
    <property type="match status" value="1"/>
</dbReference>
<keyword evidence="1" id="KW-0238">DNA-binding</keyword>
<organism evidence="2 3">
    <name type="scientific">Brucella intermedia LMG 3301</name>
    <dbReference type="NCBI Taxonomy" id="641118"/>
    <lineage>
        <taxon>Bacteria</taxon>
        <taxon>Pseudomonadati</taxon>
        <taxon>Pseudomonadota</taxon>
        <taxon>Alphaproteobacteria</taxon>
        <taxon>Hyphomicrobiales</taxon>
        <taxon>Brucellaceae</taxon>
        <taxon>Brucella/Ochrobactrum group</taxon>
        <taxon>Brucella</taxon>
    </lineage>
</organism>
<dbReference type="AlphaFoldDB" id="C4WNW1"/>
<dbReference type="NCBIfam" id="TIGR00738">
    <property type="entry name" value="rrf2_super"/>
    <property type="match status" value="1"/>
</dbReference>